<dbReference type="SUPFAM" id="SSF52343">
    <property type="entry name" value="Ferredoxin reductase-like, C-terminal NADP-linked domain"/>
    <property type="match status" value="1"/>
</dbReference>
<dbReference type="Pfam" id="PF01794">
    <property type="entry name" value="Ferric_reduct"/>
    <property type="match status" value="1"/>
</dbReference>
<dbReference type="GO" id="GO:0005886">
    <property type="term" value="C:plasma membrane"/>
    <property type="evidence" value="ECO:0007669"/>
    <property type="project" value="UniProtKB-SubCell"/>
</dbReference>
<dbReference type="Proteomes" id="UP000799537">
    <property type="component" value="Unassembled WGS sequence"/>
</dbReference>
<evidence type="ECO:0000256" key="10">
    <source>
        <dbReference type="ARBA" id="ARBA00023065"/>
    </source>
</evidence>
<dbReference type="InterPro" id="IPR051410">
    <property type="entry name" value="Ferric/Cupric_Reductase"/>
</dbReference>
<feature type="compositionally biased region" description="Basic and acidic residues" evidence="13">
    <location>
        <begin position="539"/>
        <end position="556"/>
    </location>
</feature>
<dbReference type="PANTHER" id="PTHR32361:SF3">
    <property type="entry name" value="REDUCTASE, PUTATIVE (AFU_ORTHOLOGUE AFUA_6G13750)-RELATED"/>
    <property type="match status" value="1"/>
</dbReference>
<feature type="transmembrane region" description="Helical" evidence="14">
    <location>
        <begin position="243"/>
        <end position="261"/>
    </location>
</feature>
<comment type="similarity">
    <text evidence="2">Belongs to the ferric reductase (FRE) family.</text>
</comment>
<feature type="transmembrane region" description="Helical" evidence="14">
    <location>
        <begin position="168"/>
        <end position="192"/>
    </location>
</feature>
<evidence type="ECO:0000256" key="5">
    <source>
        <dbReference type="ARBA" id="ARBA00022475"/>
    </source>
</evidence>
<gene>
    <name evidence="16" type="ORF">M409DRAFT_62612</name>
</gene>
<reference evidence="16" key="1">
    <citation type="journal article" date="2020" name="Stud. Mycol.">
        <title>101 Dothideomycetes genomes: a test case for predicting lifestyles and emergence of pathogens.</title>
        <authorList>
            <person name="Haridas S."/>
            <person name="Albert R."/>
            <person name="Binder M."/>
            <person name="Bloem J."/>
            <person name="Labutti K."/>
            <person name="Salamov A."/>
            <person name="Andreopoulos B."/>
            <person name="Baker S."/>
            <person name="Barry K."/>
            <person name="Bills G."/>
            <person name="Bluhm B."/>
            <person name="Cannon C."/>
            <person name="Castanera R."/>
            <person name="Culley D."/>
            <person name="Daum C."/>
            <person name="Ezra D."/>
            <person name="Gonzalez J."/>
            <person name="Henrissat B."/>
            <person name="Kuo A."/>
            <person name="Liang C."/>
            <person name="Lipzen A."/>
            <person name="Lutzoni F."/>
            <person name="Magnuson J."/>
            <person name="Mondo S."/>
            <person name="Nolan M."/>
            <person name="Ohm R."/>
            <person name="Pangilinan J."/>
            <person name="Park H.-J."/>
            <person name="Ramirez L."/>
            <person name="Alfaro M."/>
            <person name="Sun H."/>
            <person name="Tritt A."/>
            <person name="Yoshinaga Y."/>
            <person name="Zwiers L.-H."/>
            <person name="Turgeon B."/>
            <person name="Goodwin S."/>
            <person name="Spatafora J."/>
            <person name="Crous P."/>
            <person name="Grigoriev I."/>
        </authorList>
    </citation>
    <scope>NUCLEOTIDE SEQUENCE</scope>
    <source>
        <strain evidence="16">ATCC 36951</strain>
    </source>
</reference>
<feature type="transmembrane region" description="Helical" evidence="14">
    <location>
        <begin position="52"/>
        <end position="72"/>
    </location>
</feature>
<evidence type="ECO:0000256" key="7">
    <source>
        <dbReference type="ARBA" id="ARBA00022982"/>
    </source>
</evidence>
<dbReference type="PANTHER" id="PTHR32361">
    <property type="entry name" value="FERRIC/CUPRIC REDUCTASE TRANSMEMBRANE COMPONENT"/>
    <property type="match status" value="1"/>
</dbReference>
<dbReference type="InterPro" id="IPR013112">
    <property type="entry name" value="FAD-bd_8"/>
</dbReference>
<dbReference type="EC" id="1.16.1.9" evidence="3"/>
<keyword evidence="11 14" id="KW-0472">Membrane</keyword>
<dbReference type="GO" id="GO:0015677">
    <property type="term" value="P:copper ion import"/>
    <property type="evidence" value="ECO:0007669"/>
    <property type="project" value="TreeGrafter"/>
</dbReference>
<feature type="transmembrane region" description="Helical" evidence="14">
    <location>
        <begin position="204"/>
        <end position="223"/>
    </location>
</feature>
<feature type="region of interest" description="Disordered" evidence="13">
    <location>
        <begin position="518"/>
        <end position="567"/>
    </location>
</feature>
<feature type="transmembrane region" description="Helical" evidence="14">
    <location>
        <begin position="273"/>
        <end position="293"/>
    </location>
</feature>
<protein>
    <recommendedName>
        <fullName evidence="3">ferric-chelate reductase (NADPH)</fullName>
        <ecNumber evidence="3">1.16.1.9</ecNumber>
    </recommendedName>
</protein>
<evidence type="ECO:0000259" key="15">
    <source>
        <dbReference type="PROSITE" id="PS51384"/>
    </source>
</evidence>
<dbReference type="SFLD" id="SFLDS00052">
    <property type="entry name" value="Ferric_Reductase_Domain"/>
    <property type="match status" value="1"/>
</dbReference>
<keyword evidence="4" id="KW-0813">Transport</keyword>
<keyword evidence="10" id="KW-0406">Ion transport</keyword>
<dbReference type="Gene3D" id="3.40.50.80">
    <property type="entry name" value="Nucleotide-binding domain of ferredoxin-NADP reductase (FNR) module"/>
    <property type="match status" value="1"/>
</dbReference>
<evidence type="ECO:0000256" key="14">
    <source>
        <dbReference type="SAM" id="Phobius"/>
    </source>
</evidence>
<dbReference type="GeneID" id="54568522"/>
<evidence type="ECO:0000256" key="4">
    <source>
        <dbReference type="ARBA" id="ARBA00022448"/>
    </source>
</evidence>
<evidence type="ECO:0000256" key="11">
    <source>
        <dbReference type="ARBA" id="ARBA00023136"/>
    </source>
</evidence>
<evidence type="ECO:0000256" key="13">
    <source>
        <dbReference type="SAM" id="MobiDB-lite"/>
    </source>
</evidence>
<feature type="domain" description="FAD-binding FR-type" evidence="15">
    <location>
        <begin position="333"/>
        <end position="439"/>
    </location>
</feature>
<dbReference type="OrthoDB" id="167398at2759"/>
<evidence type="ECO:0000256" key="12">
    <source>
        <dbReference type="ARBA" id="ARBA00048483"/>
    </source>
</evidence>
<sequence length="649" mass="73508">MEVFARHIQDHVEANTTEQHYWGYASRIIPCNKDVGTCEYLEAVYSMHETSMLYTFILWAVIGGVLLIWAALRFRRMGVASQGRGGFIDDLCDQFGALKRSLLPDAPMRWLFGRVSRLQVVVLALMLGYLLVFSLVGIVYKTWITPISGTTYFNTRTGLGGWSDRIGALAYALTPFTILLCMRESVLSLITGIPYQHFNFLHRWLGRVIFIQSFLHTLAWTLVEARFYQPQPSVYTTFMAQQYIIFGVVAMFLITWLTIFSTKTAIRWTGYEFFKVTHWIVAVLYVAACWGHWDKLWCWMVPSLALIFLDQTVRYLRMGYVHYTGGKSKAQGSGWFRCAEGRIKTLTDDNGTVIRLDIDHEHRQPWQAGQHFYLTFPSLSIWQAHPFTVASLPEPKTSTHHHTYLLRVRAGQTSQLAQLDNDTTLPVILAGPYGDSFPSYETQHVLAVAGGTGVTFTLPILQAAMRQCINRAAILDFIWVVRKSQDLLWLAKELDELKGMLGEFLGLRVKVFVSREEGSDCSNPEKEKKKSNGSSSSHSSDEHQDPEKGKQREETTGGKTTMTVSSVHSHTSLDDLLSSNHPRFQVHFLKDHHPSIEHIVGDFRERTIDVGGIVEIVGSGPEAMGSDLRGAVAKVQEGDGIKFYWDSRE</sequence>
<evidence type="ECO:0000313" key="17">
    <source>
        <dbReference type="Proteomes" id="UP000799537"/>
    </source>
</evidence>
<accession>A0A6A6D453</accession>
<keyword evidence="5" id="KW-1003">Cell membrane</keyword>
<dbReference type="Pfam" id="PF08030">
    <property type="entry name" value="NAD_binding_6"/>
    <property type="match status" value="1"/>
</dbReference>
<dbReference type="Pfam" id="PF08022">
    <property type="entry name" value="FAD_binding_8"/>
    <property type="match status" value="1"/>
</dbReference>
<dbReference type="InterPro" id="IPR013130">
    <property type="entry name" value="Fe3_Rdtase_TM_dom"/>
</dbReference>
<evidence type="ECO:0000256" key="3">
    <source>
        <dbReference type="ARBA" id="ARBA00012668"/>
    </source>
</evidence>
<name>A0A6A6D453_ZASCE</name>
<keyword evidence="9" id="KW-0560">Oxidoreductase</keyword>
<keyword evidence="8 14" id="KW-1133">Transmembrane helix</keyword>
<comment type="catalytic activity">
    <reaction evidence="12">
        <text>2 a Fe(II)-siderophore + NADP(+) + H(+) = 2 a Fe(III)-siderophore + NADPH</text>
        <dbReference type="Rhea" id="RHEA:28795"/>
        <dbReference type="Rhea" id="RHEA-COMP:11342"/>
        <dbReference type="Rhea" id="RHEA-COMP:11344"/>
        <dbReference type="ChEBI" id="CHEBI:15378"/>
        <dbReference type="ChEBI" id="CHEBI:29033"/>
        <dbReference type="ChEBI" id="CHEBI:29034"/>
        <dbReference type="ChEBI" id="CHEBI:57783"/>
        <dbReference type="ChEBI" id="CHEBI:58349"/>
        <dbReference type="EC" id="1.16.1.9"/>
    </reaction>
</comment>
<dbReference type="PROSITE" id="PS51384">
    <property type="entry name" value="FAD_FR"/>
    <property type="match status" value="1"/>
</dbReference>
<dbReference type="GO" id="GO:0052851">
    <property type="term" value="F:ferric-chelate reductase (NADPH) activity"/>
    <property type="evidence" value="ECO:0007669"/>
    <property type="project" value="UniProtKB-EC"/>
</dbReference>
<evidence type="ECO:0000256" key="1">
    <source>
        <dbReference type="ARBA" id="ARBA00004651"/>
    </source>
</evidence>
<feature type="transmembrane region" description="Helical" evidence="14">
    <location>
        <begin position="118"/>
        <end position="140"/>
    </location>
</feature>
<dbReference type="InterPro" id="IPR013121">
    <property type="entry name" value="Fe_red_NAD-bd_6"/>
</dbReference>
<dbReference type="EMBL" id="ML993580">
    <property type="protein sequence ID" value="KAF2172972.1"/>
    <property type="molecule type" value="Genomic_DNA"/>
</dbReference>
<evidence type="ECO:0000313" key="16">
    <source>
        <dbReference type="EMBL" id="KAF2172972.1"/>
    </source>
</evidence>
<dbReference type="CDD" id="cd06186">
    <property type="entry name" value="NOX_Duox_like_FAD_NADP"/>
    <property type="match status" value="1"/>
</dbReference>
<dbReference type="GO" id="GO:0006879">
    <property type="term" value="P:intracellular iron ion homeostasis"/>
    <property type="evidence" value="ECO:0007669"/>
    <property type="project" value="TreeGrafter"/>
</dbReference>
<dbReference type="RefSeq" id="XP_033673861.1">
    <property type="nucleotide sequence ID" value="XM_033815250.1"/>
</dbReference>
<dbReference type="AlphaFoldDB" id="A0A6A6D453"/>
<dbReference type="SUPFAM" id="SSF63380">
    <property type="entry name" value="Riboflavin synthase domain-like"/>
    <property type="match status" value="1"/>
</dbReference>
<proteinExistence type="inferred from homology"/>
<feature type="compositionally biased region" description="Basic and acidic residues" evidence="13">
    <location>
        <begin position="518"/>
        <end position="530"/>
    </location>
</feature>
<dbReference type="InterPro" id="IPR017938">
    <property type="entry name" value="Riboflavin_synthase-like_b-brl"/>
</dbReference>
<dbReference type="SFLD" id="SFLDG01168">
    <property type="entry name" value="Ferric_reductase_subgroup_(FRE"/>
    <property type="match status" value="1"/>
</dbReference>
<dbReference type="GO" id="GO:0006826">
    <property type="term" value="P:iron ion transport"/>
    <property type="evidence" value="ECO:0007669"/>
    <property type="project" value="TreeGrafter"/>
</dbReference>
<evidence type="ECO:0000256" key="8">
    <source>
        <dbReference type="ARBA" id="ARBA00022989"/>
    </source>
</evidence>
<dbReference type="InterPro" id="IPR039261">
    <property type="entry name" value="FNR_nucleotide-bd"/>
</dbReference>
<dbReference type="InterPro" id="IPR017927">
    <property type="entry name" value="FAD-bd_FR_type"/>
</dbReference>
<organism evidence="16 17">
    <name type="scientific">Zasmidium cellare ATCC 36951</name>
    <dbReference type="NCBI Taxonomy" id="1080233"/>
    <lineage>
        <taxon>Eukaryota</taxon>
        <taxon>Fungi</taxon>
        <taxon>Dikarya</taxon>
        <taxon>Ascomycota</taxon>
        <taxon>Pezizomycotina</taxon>
        <taxon>Dothideomycetes</taxon>
        <taxon>Dothideomycetidae</taxon>
        <taxon>Mycosphaerellales</taxon>
        <taxon>Mycosphaerellaceae</taxon>
        <taxon>Zasmidium</taxon>
    </lineage>
</organism>
<keyword evidence="6 14" id="KW-0812">Transmembrane</keyword>
<evidence type="ECO:0000256" key="2">
    <source>
        <dbReference type="ARBA" id="ARBA00006278"/>
    </source>
</evidence>
<keyword evidence="7" id="KW-0249">Electron transport</keyword>
<evidence type="ECO:0000256" key="6">
    <source>
        <dbReference type="ARBA" id="ARBA00022692"/>
    </source>
</evidence>
<evidence type="ECO:0000256" key="9">
    <source>
        <dbReference type="ARBA" id="ARBA00023002"/>
    </source>
</evidence>
<keyword evidence="17" id="KW-1185">Reference proteome</keyword>
<comment type="subcellular location">
    <subcellularLocation>
        <location evidence="1">Cell membrane</location>
        <topology evidence="1">Multi-pass membrane protein</topology>
    </subcellularLocation>
</comment>